<dbReference type="AlphaFoldDB" id="F6D7W2"/>
<evidence type="ECO:0000313" key="3">
    <source>
        <dbReference type="Proteomes" id="UP000009231"/>
    </source>
</evidence>
<feature type="transmembrane region" description="Helical" evidence="1">
    <location>
        <begin position="7"/>
        <end position="27"/>
    </location>
</feature>
<keyword evidence="1" id="KW-1133">Transmembrane helix</keyword>
<feature type="transmembrane region" description="Helical" evidence="1">
    <location>
        <begin position="63"/>
        <end position="83"/>
    </location>
</feature>
<dbReference type="GeneID" id="10668264"/>
<reference evidence="2 3" key="1">
    <citation type="journal article" date="2014" name="Int. J. Syst. Evol. Microbiol.">
        <title>Methanobacterium paludis sp. nov. and a novel strain of Methanobacterium lacus isolated from northern peatlands.</title>
        <authorList>
            <person name="Cadillo-Quiroz H."/>
            <person name="Brauer S.L."/>
            <person name="Goodson N."/>
            <person name="Yavitt J.B."/>
            <person name="Zinder S.H."/>
        </authorList>
    </citation>
    <scope>NUCLEOTIDE SEQUENCE [LARGE SCALE GENOMIC DNA]</scope>
    <source>
        <strain evidence="3">DSM 25820 / JCM 18151 / SWAN1</strain>
    </source>
</reference>
<organism evidence="2 3">
    <name type="scientific">Methanobacterium paludis (strain DSM 25820 / JCM 18151 / SWAN1)</name>
    <dbReference type="NCBI Taxonomy" id="868131"/>
    <lineage>
        <taxon>Archaea</taxon>
        <taxon>Methanobacteriati</taxon>
        <taxon>Methanobacteriota</taxon>
        <taxon>Methanomada group</taxon>
        <taxon>Methanobacteria</taxon>
        <taxon>Methanobacteriales</taxon>
        <taxon>Methanobacteriaceae</taxon>
        <taxon>Methanobacterium</taxon>
    </lineage>
</organism>
<dbReference type="EMBL" id="CP002772">
    <property type="protein sequence ID" value="AEG17800.1"/>
    <property type="molecule type" value="Genomic_DNA"/>
</dbReference>
<evidence type="ECO:0000256" key="1">
    <source>
        <dbReference type="SAM" id="Phobius"/>
    </source>
</evidence>
<evidence type="ECO:0000313" key="2">
    <source>
        <dbReference type="EMBL" id="AEG17800.1"/>
    </source>
</evidence>
<keyword evidence="3" id="KW-1185">Reference proteome</keyword>
<dbReference type="Pfam" id="PF17647">
    <property type="entry name" value="DUF5518"/>
    <property type="match status" value="1"/>
</dbReference>
<accession>F6D7W2</accession>
<dbReference type="KEGG" id="mew:MSWAN_0768"/>
<feature type="transmembrane region" description="Helical" evidence="1">
    <location>
        <begin position="103"/>
        <end position="130"/>
    </location>
</feature>
<dbReference type="Proteomes" id="UP000009231">
    <property type="component" value="Chromosome"/>
</dbReference>
<protein>
    <recommendedName>
        <fullName evidence="4">DUF5518 domain-containing protein</fullName>
    </recommendedName>
</protein>
<proteinExistence type="predicted"/>
<keyword evidence="1" id="KW-0812">Transmembrane</keyword>
<feature type="transmembrane region" description="Helical" evidence="1">
    <location>
        <begin position="33"/>
        <end position="51"/>
    </location>
</feature>
<name>F6D7W2_METPW</name>
<sequence>MKGYNFKISLIAGVCVGSILLMIFRLLSMPITGLILSFVVAGFVTSFLFLPEDKSDSKRKGSAGAAAAVIIGILVSAVFILYYMFYLKANLIPSASSDINSAIYIIAMLIITYLGGFILGNIGGAIGAIVGDTIDKISKK</sequence>
<dbReference type="HOGENOM" id="CLU_1830616_0_0_2"/>
<keyword evidence="1" id="KW-0472">Membrane</keyword>
<dbReference type="InterPro" id="IPR040493">
    <property type="entry name" value="DUF5518"/>
</dbReference>
<evidence type="ECO:0008006" key="4">
    <source>
        <dbReference type="Google" id="ProtNLM"/>
    </source>
</evidence>
<dbReference type="RefSeq" id="WP_013825302.1">
    <property type="nucleotide sequence ID" value="NC_015574.1"/>
</dbReference>
<gene>
    <name evidence="2" type="ordered locus">MSWAN_0768</name>
</gene>
<dbReference type="eggNOG" id="ENOG502N5BM">
    <property type="taxonomic scope" value="Archaea"/>
</dbReference>